<dbReference type="PROSITE" id="PS50893">
    <property type="entry name" value="ABC_TRANSPORTER_2"/>
    <property type="match status" value="2"/>
</dbReference>
<evidence type="ECO:0000256" key="3">
    <source>
        <dbReference type="ARBA" id="ARBA00022597"/>
    </source>
</evidence>
<dbReference type="CDD" id="cd03215">
    <property type="entry name" value="ABC_Carb_Monos_II"/>
    <property type="match status" value="1"/>
</dbReference>
<dbReference type="InterPro" id="IPR050107">
    <property type="entry name" value="ABC_carbohydrate_import_ATPase"/>
</dbReference>
<protein>
    <submittedName>
        <fullName evidence="10">Sugar ABC transporter ATP-binding protein</fullName>
    </submittedName>
</protein>
<feature type="domain" description="ABC transporter" evidence="9">
    <location>
        <begin position="10"/>
        <end position="245"/>
    </location>
</feature>
<accession>A0ABP6US61</accession>
<evidence type="ECO:0000256" key="6">
    <source>
        <dbReference type="ARBA" id="ARBA00022840"/>
    </source>
</evidence>
<keyword evidence="7" id="KW-1278">Translocase</keyword>
<dbReference type="InterPro" id="IPR003593">
    <property type="entry name" value="AAA+_ATPase"/>
</dbReference>
<evidence type="ECO:0000259" key="9">
    <source>
        <dbReference type="PROSITE" id="PS50893"/>
    </source>
</evidence>
<keyword evidence="1" id="KW-0813">Transport</keyword>
<dbReference type="InterPro" id="IPR003439">
    <property type="entry name" value="ABC_transporter-like_ATP-bd"/>
</dbReference>
<dbReference type="Pfam" id="PF00005">
    <property type="entry name" value="ABC_tran"/>
    <property type="match status" value="2"/>
</dbReference>
<evidence type="ECO:0000256" key="7">
    <source>
        <dbReference type="ARBA" id="ARBA00022967"/>
    </source>
</evidence>
<keyword evidence="8" id="KW-0472">Membrane</keyword>
<reference evidence="11" key="1">
    <citation type="journal article" date="2019" name="Int. J. Syst. Evol. Microbiol.">
        <title>The Global Catalogue of Microorganisms (GCM) 10K type strain sequencing project: providing services to taxonomists for standard genome sequencing and annotation.</title>
        <authorList>
            <consortium name="The Broad Institute Genomics Platform"/>
            <consortium name="The Broad Institute Genome Sequencing Center for Infectious Disease"/>
            <person name="Wu L."/>
            <person name="Ma J."/>
        </authorList>
    </citation>
    <scope>NUCLEOTIDE SEQUENCE [LARGE SCALE GENOMIC DNA]</scope>
    <source>
        <strain evidence="11">JCM 17106</strain>
    </source>
</reference>
<dbReference type="EMBL" id="BAABCW010000017">
    <property type="protein sequence ID" value="GAA3517088.1"/>
    <property type="molecule type" value="Genomic_DNA"/>
</dbReference>
<keyword evidence="4" id="KW-0677">Repeat</keyword>
<dbReference type="Gene3D" id="3.40.50.300">
    <property type="entry name" value="P-loop containing nucleotide triphosphate hydrolases"/>
    <property type="match status" value="2"/>
</dbReference>
<evidence type="ECO:0000256" key="2">
    <source>
        <dbReference type="ARBA" id="ARBA00022475"/>
    </source>
</evidence>
<dbReference type="GO" id="GO:0005524">
    <property type="term" value="F:ATP binding"/>
    <property type="evidence" value="ECO:0007669"/>
    <property type="project" value="UniProtKB-KW"/>
</dbReference>
<sequence>MQNSKSEYRVEMNGISKSFGVVSVLQDVDFKVKQGEIHALLGENGAGKSTLIKILSGVHQKDSGKVFLNGTEINPKNTHDGQVLGISVVYQELSLVNDLSVAENIYLHKLGASKFWMNWKELIKDAQELINSLGFEIDASAIVRDLSIVQKQVVEIAKALSEDTKVLVLDEPTTVFDPTDTKKLFDNLFRLKEKGIAVIYISHHLDEIFEIADSITVLKDGTDTGSMPVSGIDKDGVIHLMIGRELKDLYPYRDAIIGEVPIFEVKNLTARDTLVNDVSFNVRQGEVLGIAGLGGSGRTETAKLIFGADRKKSGTLLLDNIEIKTKSPVDAVAYGVGLVSEDRKEEGVFLPLSIRKNISVTNFGAIAGKLGFISLDKEHTNVSGLIGKLNIKTPSSEVIVKNLSGGNQQKVALAKWLSIDSKVIIIDEPTRGVDVGAKVEIYNLINEAAKKGVAVVVISSDMPEIIGISDRIVVMHKGSIYGELPKEKFSEENILRYAIGEALKE</sequence>
<keyword evidence="11" id="KW-1185">Reference proteome</keyword>
<evidence type="ECO:0000313" key="10">
    <source>
        <dbReference type="EMBL" id="GAA3517088.1"/>
    </source>
</evidence>
<keyword evidence="2" id="KW-1003">Cell membrane</keyword>
<proteinExistence type="predicted"/>
<comment type="caution">
    <text evidence="10">The sequence shown here is derived from an EMBL/GenBank/DDBJ whole genome shotgun (WGS) entry which is preliminary data.</text>
</comment>
<evidence type="ECO:0000256" key="5">
    <source>
        <dbReference type="ARBA" id="ARBA00022741"/>
    </source>
</evidence>
<dbReference type="PROSITE" id="PS00211">
    <property type="entry name" value="ABC_TRANSPORTER_1"/>
    <property type="match status" value="1"/>
</dbReference>
<dbReference type="PANTHER" id="PTHR43790:SF3">
    <property type="entry name" value="D-ALLOSE IMPORT ATP-BINDING PROTEIN ALSA-RELATED"/>
    <property type="match status" value="1"/>
</dbReference>
<dbReference type="SMART" id="SM00382">
    <property type="entry name" value="AAA"/>
    <property type="match status" value="2"/>
</dbReference>
<dbReference type="PANTHER" id="PTHR43790">
    <property type="entry name" value="CARBOHYDRATE TRANSPORT ATP-BINDING PROTEIN MG119-RELATED"/>
    <property type="match status" value="1"/>
</dbReference>
<dbReference type="InterPro" id="IPR017871">
    <property type="entry name" value="ABC_transporter-like_CS"/>
</dbReference>
<evidence type="ECO:0000256" key="8">
    <source>
        <dbReference type="ARBA" id="ARBA00023136"/>
    </source>
</evidence>
<dbReference type="RefSeq" id="WP_344929477.1">
    <property type="nucleotide sequence ID" value="NZ_BAABCW010000017.1"/>
</dbReference>
<name>A0ABP6US61_9FLAO</name>
<keyword evidence="5" id="KW-0547">Nucleotide-binding</keyword>
<feature type="domain" description="ABC transporter" evidence="9">
    <location>
        <begin position="260"/>
        <end position="502"/>
    </location>
</feature>
<gene>
    <name evidence="10" type="primary">gguA</name>
    <name evidence="10" type="ORF">GCM10022393_33970</name>
</gene>
<dbReference type="CDD" id="cd03216">
    <property type="entry name" value="ABC_Carb_Monos_I"/>
    <property type="match status" value="1"/>
</dbReference>
<evidence type="ECO:0000256" key="1">
    <source>
        <dbReference type="ARBA" id="ARBA00022448"/>
    </source>
</evidence>
<dbReference type="Proteomes" id="UP001500459">
    <property type="component" value="Unassembled WGS sequence"/>
</dbReference>
<keyword evidence="6 10" id="KW-0067">ATP-binding</keyword>
<keyword evidence="3" id="KW-0762">Sugar transport</keyword>
<dbReference type="InterPro" id="IPR027417">
    <property type="entry name" value="P-loop_NTPase"/>
</dbReference>
<organism evidence="10 11">
    <name type="scientific">Aquimarina addita</name>
    <dbReference type="NCBI Taxonomy" id="870485"/>
    <lineage>
        <taxon>Bacteria</taxon>
        <taxon>Pseudomonadati</taxon>
        <taxon>Bacteroidota</taxon>
        <taxon>Flavobacteriia</taxon>
        <taxon>Flavobacteriales</taxon>
        <taxon>Flavobacteriaceae</taxon>
        <taxon>Aquimarina</taxon>
    </lineage>
</organism>
<evidence type="ECO:0000313" key="11">
    <source>
        <dbReference type="Proteomes" id="UP001500459"/>
    </source>
</evidence>
<evidence type="ECO:0000256" key="4">
    <source>
        <dbReference type="ARBA" id="ARBA00022737"/>
    </source>
</evidence>
<dbReference type="SUPFAM" id="SSF52540">
    <property type="entry name" value="P-loop containing nucleoside triphosphate hydrolases"/>
    <property type="match status" value="2"/>
</dbReference>